<dbReference type="STRING" id="1514971.AUR64_13955"/>
<keyword evidence="6 8" id="KW-1133">Transmembrane helix</keyword>
<dbReference type="OrthoDB" id="19110at2157"/>
<feature type="transmembrane region" description="Helical" evidence="8">
    <location>
        <begin position="162"/>
        <end position="181"/>
    </location>
</feature>
<feature type="transmembrane region" description="Helical" evidence="8">
    <location>
        <begin position="332"/>
        <end position="351"/>
    </location>
</feature>
<evidence type="ECO:0000313" key="10">
    <source>
        <dbReference type="EMBL" id="KTG08910.1"/>
    </source>
</evidence>
<dbReference type="GO" id="GO:0006508">
    <property type="term" value="P:proteolysis"/>
    <property type="evidence" value="ECO:0007669"/>
    <property type="project" value="UniProtKB-KW"/>
</dbReference>
<keyword evidence="4" id="KW-0378">Hydrolase</keyword>
<feature type="transmembrane region" description="Helical" evidence="8">
    <location>
        <begin position="363"/>
        <end position="383"/>
    </location>
</feature>
<dbReference type="InterPro" id="IPR008915">
    <property type="entry name" value="Peptidase_M50"/>
</dbReference>
<dbReference type="AlphaFoldDB" id="A0A0W1R6A7"/>
<evidence type="ECO:0000256" key="2">
    <source>
        <dbReference type="ARBA" id="ARBA00022670"/>
    </source>
</evidence>
<evidence type="ECO:0000256" key="7">
    <source>
        <dbReference type="ARBA" id="ARBA00023136"/>
    </source>
</evidence>
<dbReference type="PANTHER" id="PTHR31412">
    <property type="entry name" value="ZINC METALLOPROTEASE EGY1"/>
    <property type="match status" value="1"/>
</dbReference>
<feature type="transmembrane region" description="Helical" evidence="8">
    <location>
        <begin position="97"/>
        <end position="116"/>
    </location>
</feature>
<comment type="subcellular location">
    <subcellularLocation>
        <location evidence="1">Membrane</location>
        <topology evidence="1">Multi-pass membrane protein</topology>
    </subcellularLocation>
</comment>
<evidence type="ECO:0000256" key="1">
    <source>
        <dbReference type="ARBA" id="ARBA00004141"/>
    </source>
</evidence>
<dbReference type="CDD" id="cd06160">
    <property type="entry name" value="S2P-M50_like_2"/>
    <property type="match status" value="1"/>
</dbReference>
<evidence type="ECO:0000259" key="9">
    <source>
        <dbReference type="Pfam" id="PF02163"/>
    </source>
</evidence>
<name>A0A0W1R6A7_9EURY</name>
<proteinExistence type="predicted"/>
<keyword evidence="11" id="KW-1185">Reference proteome</keyword>
<dbReference type="GO" id="GO:0016020">
    <property type="term" value="C:membrane"/>
    <property type="evidence" value="ECO:0007669"/>
    <property type="project" value="UniProtKB-SubCell"/>
</dbReference>
<comment type="caution">
    <text evidence="10">The sequence shown here is derived from an EMBL/GenBank/DDBJ whole genome shotgun (WGS) entry which is preliminary data.</text>
</comment>
<evidence type="ECO:0000256" key="4">
    <source>
        <dbReference type="ARBA" id="ARBA00022801"/>
    </source>
</evidence>
<feature type="transmembrane region" description="Helical" evidence="8">
    <location>
        <begin position="262"/>
        <end position="281"/>
    </location>
</feature>
<sequence length="386" mass="42292">MDEADSPPYGPVAVPEDGPPLERFNSVFYVREVRTDDDRLLYYGESHVSRRSLLEAVWPSFREAGYDVRLARTNDGLDVLVAEPMSVGVDGVPWKNLLLFVATVTSTLFVGAYAWYYIPISAIQENPLVALEAWPFTAAVLGVLCAHELGHYVMGRYHGVDVSLPYLIPFVFPFGTMGAIIRMRGQMPDRKALFDIGVAGPLAGLAATILVTAIGLSLDPITIPERVFVGSTEVIQFNNPPLLDLIATVVGQPSDYSYPQTVNPVIIGGWVGMFFTVLNLLPVGQLDGGHMVRAMLGRRQETVATLVPLGLFGLAGYLYYVRDLGLQESVGLWAFWGLFSLFIAFNGPAHPIDESGIGWKRQFVGLFTFALGLLCFMLVPIQLMTA</sequence>
<evidence type="ECO:0000256" key="8">
    <source>
        <dbReference type="SAM" id="Phobius"/>
    </source>
</evidence>
<dbReference type="InterPro" id="IPR044838">
    <property type="entry name" value="EGY1-like"/>
</dbReference>
<keyword evidence="5" id="KW-0809">Transit peptide</keyword>
<evidence type="ECO:0000256" key="6">
    <source>
        <dbReference type="ARBA" id="ARBA00022989"/>
    </source>
</evidence>
<keyword evidence="3 8" id="KW-0812">Transmembrane</keyword>
<feature type="transmembrane region" description="Helical" evidence="8">
    <location>
        <begin position="193"/>
        <end position="218"/>
    </location>
</feature>
<reference evidence="10 11" key="1">
    <citation type="submission" date="2015-12" db="EMBL/GenBank/DDBJ databases">
        <title>Haloprofundus marisrubri gen. nov., sp. nov., an extremely halophilic archaeon isolated from the Discovery deep brine-seawater interface in the Red Sea.</title>
        <authorList>
            <person name="Zhang G."/>
            <person name="Stingl U."/>
            <person name="Rashid M."/>
        </authorList>
    </citation>
    <scope>NUCLEOTIDE SEQUENCE [LARGE SCALE GENOMIC DNA]</scope>
    <source>
        <strain evidence="10 11">SB9</strain>
    </source>
</reference>
<dbReference type="PANTHER" id="PTHR31412:SF0">
    <property type="entry name" value="ZINC METALLOPROTEASE EGY1, CHLOROPLASTIC-RELATED"/>
    <property type="match status" value="1"/>
</dbReference>
<gene>
    <name evidence="10" type="ORF">AUR64_13955</name>
</gene>
<feature type="transmembrane region" description="Helical" evidence="8">
    <location>
        <begin position="128"/>
        <end position="150"/>
    </location>
</feature>
<evidence type="ECO:0000256" key="5">
    <source>
        <dbReference type="ARBA" id="ARBA00022946"/>
    </source>
</evidence>
<organism evidence="10 11">
    <name type="scientific">Haloprofundus marisrubri</name>
    <dbReference type="NCBI Taxonomy" id="1514971"/>
    <lineage>
        <taxon>Archaea</taxon>
        <taxon>Methanobacteriati</taxon>
        <taxon>Methanobacteriota</taxon>
        <taxon>Stenosarchaea group</taxon>
        <taxon>Halobacteria</taxon>
        <taxon>Halobacteriales</taxon>
        <taxon>Haloferacaceae</taxon>
        <taxon>Haloprofundus</taxon>
    </lineage>
</organism>
<protein>
    <recommendedName>
        <fullName evidence="9">Peptidase M50 domain-containing protein</fullName>
    </recommendedName>
</protein>
<keyword evidence="2" id="KW-0645">Protease</keyword>
<dbReference type="EMBL" id="LOPU01000029">
    <property type="protein sequence ID" value="KTG08910.1"/>
    <property type="molecule type" value="Genomic_DNA"/>
</dbReference>
<dbReference type="RefSeq" id="WP_058582063.1">
    <property type="nucleotide sequence ID" value="NZ_LOPU01000029.1"/>
</dbReference>
<dbReference type="Proteomes" id="UP000054387">
    <property type="component" value="Unassembled WGS sequence"/>
</dbReference>
<feature type="domain" description="Peptidase M50" evidence="9">
    <location>
        <begin position="136"/>
        <end position="300"/>
    </location>
</feature>
<accession>A0A0W1R6A7</accession>
<dbReference type="Pfam" id="PF02163">
    <property type="entry name" value="Peptidase_M50"/>
    <property type="match status" value="1"/>
</dbReference>
<evidence type="ECO:0000313" key="11">
    <source>
        <dbReference type="Proteomes" id="UP000054387"/>
    </source>
</evidence>
<keyword evidence="7 8" id="KW-0472">Membrane</keyword>
<feature type="transmembrane region" description="Helical" evidence="8">
    <location>
        <begin position="302"/>
        <end position="320"/>
    </location>
</feature>
<dbReference type="GO" id="GO:0008233">
    <property type="term" value="F:peptidase activity"/>
    <property type="evidence" value="ECO:0007669"/>
    <property type="project" value="UniProtKB-KW"/>
</dbReference>
<evidence type="ECO:0000256" key="3">
    <source>
        <dbReference type="ARBA" id="ARBA00022692"/>
    </source>
</evidence>